<dbReference type="FunFam" id="3.20.20.70:FF:000110">
    <property type="entry name" value="1-(5-phosphoribosyl)-5-[(5-phosphoribosylamino)methylideneamino] imidazole-4-carboxamide isomerase, chloroplastic"/>
    <property type="match status" value="1"/>
</dbReference>
<keyword evidence="7 11" id="KW-0368">Histidine biosynthesis</keyword>
<dbReference type="Pfam" id="PF00977">
    <property type="entry name" value="His_biosynth"/>
    <property type="match status" value="1"/>
</dbReference>
<reference evidence="13" key="1">
    <citation type="submission" date="2014-08" db="EMBL/GenBank/DDBJ databases">
        <authorList>
            <person name="Sharma Rahul"/>
            <person name="Thines Marco"/>
        </authorList>
    </citation>
    <scope>NUCLEOTIDE SEQUENCE</scope>
</reference>
<dbReference type="AlphaFoldDB" id="A0A0F7SSE6"/>
<evidence type="ECO:0000256" key="8">
    <source>
        <dbReference type="ARBA" id="ARBA00023235"/>
    </source>
</evidence>
<comment type="similarity">
    <text evidence="3 11">Belongs to the HisA/HisF family.</text>
</comment>
<dbReference type="Gene3D" id="3.20.20.70">
    <property type="entry name" value="Aldolase class I"/>
    <property type="match status" value="1"/>
</dbReference>
<keyword evidence="12" id="KW-0963">Cytoplasm</keyword>
<comment type="catalytic activity">
    <reaction evidence="1 12">
        <text>1-(5-phospho-beta-D-ribosyl)-5-[(5-phospho-beta-D-ribosylamino)methylideneamino]imidazole-4-carboxamide = 5-[(5-phospho-1-deoxy-D-ribulos-1-ylimino)methylamino]-1-(5-phospho-beta-D-ribosyl)imidazole-4-carboxamide</text>
        <dbReference type="Rhea" id="RHEA:15469"/>
        <dbReference type="ChEBI" id="CHEBI:58435"/>
        <dbReference type="ChEBI" id="CHEBI:58525"/>
        <dbReference type="EC" id="5.3.1.16"/>
    </reaction>
</comment>
<evidence type="ECO:0000256" key="6">
    <source>
        <dbReference type="ARBA" id="ARBA00022605"/>
    </source>
</evidence>
<dbReference type="SUPFAM" id="SSF51366">
    <property type="entry name" value="Ribulose-phoshate binding barrel"/>
    <property type="match status" value="1"/>
</dbReference>
<dbReference type="InterPro" id="IPR013785">
    <property type="entry name" value="Aldolase_TIM"/>
</dbReference>
<evidence type="ECO:0000256" key="3">
    <source>
        <dbReference type="ARBA" id="ARBA00009667"/>
    </source>
</evidence>
<comment type="pathway">
    <text evidence="2 12">Amino-acid biosynthesis; L-histidine biosynthesis; L-histidine from 5-phospho-alpha-D-ribose 1-diphosphate: step 4/9.</text>
</comment>
<dbReference type="EMBL" id="LN483142">
    <property type="protein sequence ID" value="CED83465.1"/>
    <property type="molecule type" value="Genomic_DNA"/>
</dbReference>
<dbReference type="GO" id="GO:0000105">
    <property type="term" value="P:L-histidine biosynthetic process"/>
    <property type="evidence" value="ECO:0007669"/>
    <property type="project" value="UniProtKB-UniPathway"/>
</dbReference>
<dbReference type="UniPathway" id="UPA00031">
    <property type="reaction ID" value="UER00009"/>
</dbReference>
<dbReference type="InterPro" id="IPR044524">
    <property type="entry name" value="Isoase_HisA-like"/>
</dbReference>
<evidence type="ECO:0000313" key="13">
    <source>
        <dbReference type="EMBL" id="CED83465.1"/>
    </source>
</evidence>
<comment type="subcellular location">
    <subcellularLocation>
        <location evidence="12">Cytoplasm</location>
    </subcellularLocation>
</comment>
<dbReference type="GO" id="GO:0000162">
    <property type="term" value="P:L-tryptophan biosynthetic process"/>
    <property type="evidence" value="ECO:0007669"/>
    <property type="project" value="TreeGrafter"/>
</dbReference>
<dbReference type="InterPro" id="IPR011060">
    <property type="entry name" value="RibuloseP-bd_barrel"/>
</dbReference>
<dbReference type="InterPro" id="IPR006062">
    <property type="entry name" value="His_biosynth"/>
</dbReference>
<name>A0A0F7SSE6_PHARH</name>
<dbReference type="EC" id="5.3.1.16" evidence="4 12"/>
<evidence type="ECO:0000256" key="10">
    <source>
        <dbReference type="ARBA" id="ARBA00031376"/>
    </source>
</evidence>
<dbReference type="NCBIfam" id="TIGR02129">
    <property type="entry name" value="hisA_euk"/>
    <property type="match status" value="1"/>
</dbReference>
<dbReference type="InterPro" id="IPR011858">
    <property type="entry name" value="His6/HISN3"/>
</dbReference>
<evidence type="ECO:0000256" key="2">
    <source>
        <dbReference type="ARBA" id="ARBA00005133"/>
    </source>
</evidence>
<organism evidence="13">
    <name type="scientific">Phaffia rhodozyma</name>
    <name type="common">Yeast</name>
    <name type="synonym">Xanthophyllomyces dendrorhous</name>
    <dbReference type="NCBI Taxonomy" id="264483"/>
    <lineage>
        <taxon>Eukaryota</taxon>
        <taxon>Fungi</taxon>
        <taxon>Dikarya</taxon>
        <taxon>Basidiomycota</taxon>
        <taxon>Agaricomycotina</taxon>
        <taxon>Tremellomycetes</taxon>
        <taxon>Cystofilobasidiales</taxon>
        <taxon>Mrakiaceae</taxon>
        <taxon>Phaffia</taxon>
    </lineage>
</organism>
<dbReference type="GO" id="GO:0003949">
    <property type="term" value="F:1-(5-phosphoribosyl)-5-[(5-phosphoribosylamino)methylideneamino]imidazole-4-carboxamide isomerase activity"/>
    <property type="evidence" value="ECO:0007669"/>
    <property type="project" value="UniProtKB-EC"/>
</dbReference>
<evidence type="ECO:0000256" key="9">
    <source>
        <dbReference type="ARBA" id="ARBA00030547"/>
    </source>
</evidence>
<keyword evidence="6 11" id="KW-0028">Amino-acid biosynthesis</keyword>
<dbReference type="PANTHER" id="PTHR43090">
    <property type="entry name" value="1-(5-PHOSPHORIBOSYL)-5-[(5-PHOSPHORIBOSYLAMINO)METHYLIDENEAMINO] IMIDAZOLE-4-CARBOXAMIDE ISOMERASE"/>
    <property type="match status" value="1"/>
</dbReference>
<dbReference type="PANTHER" id="PTHR43090:SF2">
    <property type="entry name" value="1-(5-PHOSPHORIBOSYL)-5-[(5-PHOSPHORIBOSYLAMINO)METHYLIDENEAMINO] IMIDAZOLE-4-CARBOXAMIDE ISOMERASE"/>
    <property type="match status" value="1"/>
</dbReference>
<evidence type="ECO:0000256" key="12">
    <source>
        <dbReference type="RuleBase" id="RU364022"/>
    </source>
</evidence>
<evidence type="ECO:0000256" key="7">
    <source>
        <dbReference type="ARBA" id="ARBA00023102"/>
    </source>
</evidence>
<evidence type="ECO:0000256" key="11">
    <source>
        <dbReference type="RuleBase" id="RU003657"/>
    </source>
</evidence>
<keyword evidence="8 12" id="KW-0413">Isomerase</keyword>
<evidence type="ECO:0000256" key="5">
    <source>
        <dbReference type="ARBA" id="ARBA00018464"/>
    </source>
</evidence>
<protein>
    <recommendedName>
        <fullName evidence="5 12">1-(5-phosphoribosyl)-5-[(5-phosphoribosylamino)methylideneamino] imidazole-4-carboxamide isomerase</fullName>
        <ecNumber evidence="4 12">5.3.1.16</ecNumber>
    </recommendedName>
    <alternativeName>
        <fullName evidence="10 12">5-proFAR isomerase</fullName>
    </alternativeName>
    <alternativeName>
        <fullName evidence="9 12">Phosphoribosylformimino-5-aminoimidazole carboxamide ribotide isomerase</fullName>
    </alternativeName>
</protein>
<evidence type="ECO:0000256" key="4">
    <source>
        <dbReference type="ARBA" id="ARBA00012550"/>
    </source>
</evidence>
<evidence type="ECO:0000256" key="1">
    <source>
        <dbReference type="ARBA" id="ARBA00000901"/>
    </source>
</evidence>
<proteinExistence type="inferred from homology"/>
<sequence length="270" mass="29477">MTASSKDASRKSLFRPCIDLHGGLVKQIVGGTLSDVKAQEAELKTNFVSSNPPGYYASLYKEHDLHGGHVIKLGPNNDLAAKEALSTWPDHLQVGGGINQTNASEWIKAGASKVIVTSHLFPSAKFSLERLIELENAVGKDRLVVDVSCRKRGDRWVVAMNKWQDLTDLDVTKESLDMLAEYCSEFLIHAADVEGLCQGIDEDLVSRLGEWVHIPTTYAGGARGISDLELVSRLSNGKVDLTYGSSLDIFGGSQVPFEDLVKLSKEHERA</sequence>
<dbReference type="GO" id="GO:0005737">
    <property type="term" value="C:cytoplasm"/>
    <property type="evidence" value="ECO:0007669"/>
    <property type="project" value="UniProtKB-SubCell"/>
</dbReference>
<accession>A0A0F7SSE6</accession>
<dbReference type="CDD" id="cd04723">
    <property type="entry name" value="HisA_HisF"/>
    <property type="match status" value="1"/>
</dbReference>